<name>A0A392QC53_9FABA</name>
<organism evidence="1 2">
    <name type="scientific">Trifolium medium</name>
    <dbReference type="NCBI Taxonomy" id="97028"/>
    <lineage>
        <taxon>Eukaryota</taxon>
        <taxon>Viridiplantae</taxon>
        <taxon>Streptophyta</taxon>
        <taxon>Embryophyta</taxon>
        <taxon>Tracheophyta</taxon>
        <taxon>Spermatophyta</taxon>
        <taxon>Magnoliopsida</taxon>
        <taxon>eudicotyledons</taxon>
        <taxon>Gunneridae</taxon>
        <taxon>Pentapetalae</taxon>
        <taxon>rosids</taxon>
        <taxon>fabids</taxon>
        <taxon>Fabales</taxon>
        <taxon>Fabaceae</taxon>
        <taxon>Papilionoideae</taxon>
        <taxon>50 kb inversion clade</taxon>
        <taxon>NPAAA clade</taxon>
        <taxon>Hologalegina</taxon>
        <taxon>IRL clade</taxon>
        <taxon>Trifolieae</taxon>
        <taxon>Trifolium</taxon>
    </lineage>
</organism>
<keyword evidence="2" id="KW-1185">Reference proteome</keyword>
<evidence type="ECO:0000313" key="2">
    <source>
        <dbReference type="Proteomes" id="UP000265520"/>
    </source>
</evidence>
<accession>A0A392QC53</accession>
<reference evidence="1 2" key="1">
    <citation type="journal article" date="2018" name="Front. Plant Sci.">
        <title>Red Clover (Trifolium pratense) and Zigzag Clover (T. medium) - A Picture of Genomic Similarities and Differences.</title>
        <authorList>
            <person name="Dluhosova J."/>
            <person name="Istvanek J."/>
            <person name="Nedelnik J."/>
            <person name="Repkova J."/>
        </authorList>
    </citation>
    <scope>NUCLEOTIDE SEQUENCE [LARGE SCALE GENOMIC DNA]</scope>
    <source>
        <strain evidence="2">cv. 10/8</strain>
        <tissue evidence="1">Leaf</tissue>
    </source>
</reference>
<evidence type="ECO:0000313" key="1">
    <source>
        <dbReference type="EMBL" id="MCI21417.1"/>
    </source>
</evidence>
<sequence>QSLMQLFHDERGMEYPGHQVYWVATCVVQHELLAHSSQQPLSYLNMLEWQPQVDCSVQEMEQHMV</sequence>
<protein>
    <submittedName>
        <fullName evidence="1">Uncharacterized protein</fullName>
    </submittedName>
</protein>
<comment type="caution">
    <text evidence="1">The sequence shown here is derived from an EMBL/GenBank/DDBJ whole genome shotgun (WGS) entry which is preliminary data.</text>
</comment>
<dbReference type="AlphaFoldDB" id="A0A392QC53"/>
<feature type="non-terminal residue" evidence="1">
    <location>
        <position position="1"/>
    </location>
</feature>
<proteinExistence type="predicted"/>
<dbReference type="Proteomes" id="UP000265520">
    <property type="component" value="Unassembled WGS sequence"/>
</dbReference>
<dbReference type="EMBL" id="LXQA010124730">
    <property type="protein sequence ID" value="MCI21417.1"/>
    <property type="molecule type" value="Genomic_DNA"/>
</dbReference>